<protein>
    <submittedName>
        <fullName evidence="2">Uncharacterized protein</fullName>
    </submittedName>
</protein>
<gene>
    <name evidence="2" type="ORF">MCYG_06657</name>
</gene>
<name>C5FVA4_ARTOC</name>
<dbReference type="EMBL" id="DS995706">
    <property type="protein sequence ID" value="EEQ33838.1"/>
    <property type="molecule type" value="Genomic_DNA"/>
</dbReference>
<feature type="region of interest" description="Disordered" evidence="1">
    <location>
        <begin position="1"/>
        <end position="29"/>
    </location>
</feature>
<dbReference type="GeneID" id="9227091"/>
<proteinExistence type="predicted"/>
<dbReference type="HOGENOM" id="CLU_1610344_0_0_1"/>
<dbReference type="VEuPathDB" id="FungiDB:MCYG_06657"/>
<dbReference type="AlphaFoldDB" id="C5FVA4"/>
<organism evidence="2 3">
    <name type="scientific">Arthroderma otae (strain ATCC MYA-4605 / CBS 113480)</name>
    <name type="common">Microsporum canis</name>
    <dbReference type="NCBI Taxonomy" id="554155"/>
    <lineage>
        <taxon>Eukaryota</taxon>
        <taxon>Fungi</taxon>
        <taxon>Dikarya</taxon>
        <taxon>Ascomycota</taxon>
        <taxon>Pezizomycotina</taxon>
        <taxon>Eurotiomycetes</taxon>
        <taxon>Eurotiomycetidae</taxon>
        <taxon>Onygenales</taxon>
        <taxon>Arthrodermataceae</taxon>
        <taxon>Microsporum</taxon>
    </lineage>
</organism>
<reference evidence="3" key="1">
    <citation type="journal article" date="2012" name="MBio">
        <title>Comparative genome analysis of Trichophyton rubrum and related dermatophytes reveals candidate genes involved in infection.</title>
        <authorList>
            <person name="Martinez D.A."/>
            <person name="Oliver B.G."/>
            <person name="Graeser Y."/>
            <person name="Goldberg J.M."/>
            <person name="Li W."/>
            <person name="Martinez-Rossi N.M."/>
            <person name="Monod M."/>
            <person name="Shelest E."/>
            <person name="Barton R.C."/>
            <person name="Birch E."/>
            <person name="Brakhage A.A."/>
            <person name="Chen Z."/>
            <person name="Gurr S.J."/>
            <person name="Heiman D."/>
            <person name="Heitman J."/>
            <person name="Kosti I."/>
            <person name="Rossi A."/>
            <person name="Saif S."/>
            <person name="Samalova M."/>
            <person name="Saunders C.W."/>
            <person name="Shea T."/>
            <person name="Summerbell R.C."/>
            <person name="Xu J."/>
            <person name="Young S."/>
            <person name="Zeng Q."/>
            <person name="Birren B.W."/>
            <person name="Cuomo C.A."/>
            <person name="White T.C."/>
        </authorList>
    </citation>
    <scope>NUCLEOTIDE SEQUENCE [LARGE SCALE GENOMIC DNA]</scope>
    <source>
        <strain evidence="3">ATCC MYA-4605 / CBS 113480</strain>
    </source>
</reference>
<evidence type="ECO:0000313" key="3">
    <source>
        <dbReference type="Proteomes" id="UP000002035"/>
    </source>
</evidence>
<keyword evidence="3" id="KW-1185">Reference proteome</keyword>
<feature type="compositionally biased region" description="Basic residues" evidence="1">
    <location>
        <begin position="1"/>
        <end position="11"/>
    </location>
</feature>
<evidence type="ECO:0000256" key="1">
    <source>
        <dbReference type="SAM" id="MobiDB-lite"/>
    </source>
</evidence>
<feature type="region of interest" description="Disordered" evidence="1">
    <location>
        <begin position="72"/>
        <end position="104"/>
    </location>
</feature>
<sequence length="165" mass="18650">MKPSWKRKKLRGRDSLGTGPNGGCNSLLGSKYNIPTTIPEAVQLLLNKEGEKLVEVALCGWKDYLRCSKDAAEAEEEEREKRTEEEEEKEARKGRRKKRQEGQTVGRPAGTVIGLLYWGTTSISRRGLYVISFKYQQMESLSGPLSLLEFFSVDSVLHGLQDDWV</sequence>
<dbReference type="RefSeq" id="XP_002844693.1">
    <property type="nucleotide sequence ID" value="XM_002844647.1"/>
</dbReference>
<accession>C5FVA4</accession>
<dbReference type="Proteomes" id="UP000002035">
    <property type="component" value="Unassembled WGS sequence"/>
</dbReference>
<evidence type="ECO:0000313" key="2">
    <source>
        <dbReference type="EMBL" id="EEQ33838.1"/>
    </source>
</evidence>